<evidence type="ECO:0000313" key="8">
    <source>
        <dbReference type="EMBL" id="MBB5472265.1"/>
    </source>
</evidence>
<protein>
    <recommendedName>
        <fullName evidence="6">Trehalose 6-phosphate phosphatase</fullName>
        <ecNumber evidence="6">3.1.3.12</ecNumber>
    </recommendedName>
</protein>
<comment type="cofactor">
    <cofactor evidence="6">
        <name>Mg(2+)</name>
        <dbReference type="ChEBI" id="CHEBI:18420"/>
    </cofactor>
</comment>
<organism evidence="7 9">
    <name type="scientific">Cellulomonas hominis</name>
    <dbReference type="NCBI Taxonomy" id="156981"/>
    <lineage>
        <taxon>Bacteria</taxon>
        <taxon>Bacillati</taxon>
        <taxon>Actinomycetota</taxon>
        <taxon>Actinomycetes</taxon>
        <taxon>Micrococcales</taxon>
        <taxon>Cellulomonadaceae</taxon>
        <taxon>Cellulomonas</taxon>
    </lineage>
</organism>
<evidence type="ECO:0000256" key="3">
    <source>
        <dbReference type="ARBA" id="ARBA00008770"/>
    </source>
</evidence>
<accession>A0A511FDJ9</accession>
<name>A0A511FDJ9_9CELL</name>
<dbReference type="UniPathway" id="UPA00299"/>
<dbReference type="GO" id="GO:0004805">
    <property type="term" value="F:trehalose-phosphatase activity"/>
    <property type="evidence" value="ECO:0007669"/>
    <property type="project" value="UniProtKB-EC"/>
</dbReference>
<comment type="caution">
    <text evidence="7">The sequence shown here is derived from an EMBL/GenBank/DDBJ whole genome shotgun (WGS) entry which is preliminary data.</text>
</comment>
<comment type="catalytic activity">
    <reaction evidence="1 6">
        <text>alpha,alpha-trehalose 6-phosphate + H2O = alpha,alpha-trehalose + phosphate</text>
        <dbReference type="Rhea" id="RHEA:23420"/>
        <dbReference type="ChEBI" id="CHEBI:15377"/>
        <dbReference type="ChEBI" id="CHEBI:16551"/>
        <dbReference type="ChEBI" id="CHEBI:43474"/>
        <dbReference type="ChEBI" id="CHEBI:58429"/>
        <dbReference type="EC" id="3.1.3.12"/>
    </reaction>
</comment>
<dbReference type="EMBL" id="BJVQ01000015">
    <property type="protein sequence ID" value="GEL46397.1"/>
    <property type="molecule type" value="Genomic_DNA"/>
</dbReference>
<keyword evidence="9" id="KW-1185">Reference proteome</keyword>
<dbReference type="EC" id="3.1.3.12" evidence="6"/>
<dbReference type="InterPro" id="IPR006379">
    <property type="entry name" value="HAD-SF_hydro_IIB"/>
</dbReference>
<keyword evidence="4 6" id="KW-0378">Hydrolase</keyword>
<reference evidence="8 10" key="2">
    <citation type="submission" date="2020-08" db="EMBL/GenBank/DDBJ databases">
        <title>Sequencing the genomes of 1000 actinobacteria strains.</title>
        <authorList>
            <person name="Klenk H.-P."/>
        </authorList>
    </citation>
    <scope>NUCLEOTIDE SEQUENCE [LARGE SCALE GENOMIC DNA]</scope>
    <source>
        <strain evidence="8 10">DSM 9581</strain>
    </source>
</reference>
<evidence type="ECO:0000256" key="4">
    <source>
        <dbReference type="ARBA" id="ARBA00022801"/>
    </source>
</evidence>
<dbReference type="GO" id="GO:0005992">
    <property type="term" value="P:trehalose biosynthetic process"/>
    <property type="evidence" value="ECO:0007669"/>
    <property type="project" value="UniProtKB-UniPathway"/>
</dbReference>
<evidence type="ECO:0000256" key="2">
    <source>
        <dbReference type="ARBA" id="ARBA00005199"/>
    </source>
</evidence>
<dbReference type="PANTHER" id="PTHR43768:SF3">
    <property type="entry name" value="TREHALOSE 6-PHOSPHATE PHOSPHATASE"/>
    <property type="match status" value="1"/>
</dbReference>
<dbReference type="SUPFAM" id="SSF56784">
    <property type="entry name" value="HAD-like"/>
    <property type="match status" value="1"/>
</dbReference>
<proteinExistence type="inferred from homology"/>
<dbReference type="Gene3D" id="3.30.70.1020">
    <property type="entry name" value="Trehalose-6-phosphate phosphatase related protein, domain 2"/>
    <property type="match status" value="1"/>
</dbReference>
<dbReference type="Proteomes" id="UP000321723">
    <property type="component" value="Unassembled WGS sequence"/>
</dbReference>
<dbReference type="RefSeq" id="WP_246803014.1">
    <property type="nucleotide sequence ID" value="NZ_BJVQ01000015.1"/>
</dbReference>
<keyword evidence="6" id="KW-0460">Magnesium</keyword>
<dbReference type="Gene3D" id="3.40.50.1000">
    <property type="entry name" value="HAD superfamily/HAD-like"/>
    <property type="match status" value="1"/>
</dbReference>
<dbReference type="Proteomes" id="UP000564629">
    <property type="component" value="Unassembled WGS sequence"/>
</dbReference>
<comment type="pathway">
    <text evidence="2 6">Glycan biosynthesis; trehalose biosynthesis.</text>
</comment>
<evidence type="ECO:0000313" key="10">
    <source>
        <dbReference type="Proteomes" id="UP000564629"/>
    </source>
</evidence>
<evidence type="ECO:0000256" key="5">
    <source>
        <dbReference type="ARBA" id="ARBA00024179"/>
    </source>
</evidence>
<evidence type="ECO:0000256" key="1">
    <source>
        <dbReference type="ARBA" id="ARBA00000500"/>
    </source>
</evidence>
<keyword evidence="6" id="KW-0479">Metal-binding</keyword>
<sequence>MTDDPRAALLALVADPARRPVLLALDFDGTLAPLQDDPEASRVLPAAADALRALAAHPDRVRLALVSGRALADLHRLAEVPPGTVLIGSHGAERARVGEHGLDRDVVALDDDQAGRLARLGEEMQAVARGRDGVWVETKPAAVVVHTRLADPEVGDAAEQEALAVGARLGSVTLHGKKVVEVSVLTADKGAALVDLRDELGAGAVVCAGDDVTDEDAFRALGPDDLTLKVGEGRTVARYRTPDPQALALLLTDLAAALGDAESTRQPAAQGGPGA</sequence>
<dbReference type="InterPro" id="IPR044651">
    <property type="entry name" value="OTSB-like"/>
</dbReference>
<evidence type="ECO:0000313" key="9">
    <source>
        <dbReference type="Proteomes" id="UP000321723"/>
    </source>
</evidence>
<dbReference type="InterPro" id="IPR003337">
    <property type="entry name" value="Trehalose_PPase"/>
</dbReference>
<gene>
    <name evidence="7" type="ORF">CHO01_15130</name>
    <name evidence="8" type="ORF">HNR08_001001</name>
</gene>
<dbReference type="NCBIfam" id="TIGR01484">
    <property type="entry name" value="HAD-SF-IIB"/>
    <property type="match status" value="1"/>
</dbReference>
<evidence type="ECO:0000313" key="7">
    <source>
        <dbReference type="EMBL" id="GEL46397.1"/>
    </source>
</evidence>
<comment type="function">
    <text evidence="5 6">Removes the phosphate from trehalose 6-phosphate to produce free trehalose.</text>
</comment>
<dbReference type="InterPro" id="IPR036412">
    <property type="entry name" value="HAD-like_sf"/>
</dbReference>
<dbReference type="PANTHER" id="PTHR43768">
    <property type="entry name" value="TREHALOSE 6-PHOSPHATE PHOSPHATASE"/>
    <property type="match status" value="1"/>
</dbReference>
<reference evidence="7 9" key="1">
    <citation type="submission" date="2019-07" db="EMBL/GenBank/DDBJ databases">
        <title>Whole genome shotgun sequence of Cellulomonas hominis NBRC 16055.</title>
        <authorList>
            <person name="Hosoyama A."/>
            <person name="Uohara A."/>
            <person name="Ohji S."/>
            <person name="Ichikawa N."/>
        </authorList>
    </citation>
    <scope>NUCLEOTIDE SEQUENCE [LARGE SCALE GENOMIC DNA]</scope>
    <source>
        <strain evidence="7 9">NBRC 16055</strain>
    </source>
</reference>
<dbReference type="AlphaFoldDB" id="A0A511FDJ9"/>
<dbReference type="Pfam" id="PF02358">
    <property type="entry name" value="Trehalose_PPase"/>
    <property type="match status" value="1"/>
</dbReference>
<dbReference type="EMBL" id="JACHDN010000001">
    <property type="protein sequence ID" value="MBB5472265.1"/>
    <property type="molecule type" value="Genomic_DNA"/>
</dbReference>
<evidence type="ECO:0000256" key="6">
    <source>
        <dbReference type="RuleBase" id="RU361117"/>
    </source>
</evidence>
<dbReference type="NCBIfam" id="TIGR00685">
    <property type="entry name" value="T6PP"/>
    <property type="match status" value="1"/>
</dbReference>
<comment type="similarity">
    <text evidence="3 6">Belongs to the trehalose phosphatase family.</text>
</comment>
<dbReference type="GO" id="GO:0046872">
    <property type="term" value="F:metal ion binding"/>
    <property type="evidence" value="ECO:0007669"/>
    <property type="project" value="UniProtKB-KW"/>
</dbReference>
<dbReference type="InterPro" id="IPR023214">
    <property type="entry name" value="HAD_sf"/>
</dbReference>